<dbReference type="EMBL" id="BSNC01000002">
    <property type="protein sequence ID" value="GLP95369.1"/>
    <property type="molecule type" value="Genomic_DNA"/>
</dbReference>
<keyword evidence="3" id="KW-1134">Transmembrane beta strand</keyword>
<evidence type="ECO:0000313" key="9">
    <source>
        <dbReference type="EMBL" id="GLP95369.1"/>
    </source>
</evidence>
<dbReference type="AlphaFoldDB" id="A0AA37RV05"/>
<proteinExistence type="inferred from homology"/>
<evidence type="ECO:0000256" key="3">
    <source>
        <dbReference type="ARBA" id="ARBA00022452"/>
    </source>
</evidence>
<evidence type="ECO:0000256" key="5">
    <source>
        <dbReference type="ARBA" id="ARBA00022729"/>
    </source>
</evidence>
<evidence type="ECO:0000313" key="10">
    <source>
        <dbReference type="Proteomes" id="UP001161422"/>
    </source>
</evidence>
<dbReference type="PANTHER" id="PTHR35093">
    <property type="entry name" value="OUTER MEMBRANE PROTEIN NMB0088-RELATED"/>
    <property type="match status" value="1"/>
</dbReference>
<dbReference type="GO" id="GO:0009279">
    <property type="term" value="C:cell outer membrane"/>
    <property type="evidence" value="ECO:0007669"/>
    <property type="project" value="UniProtKB-SubCell"/>
</dbReference>
<dbReference type="InterPro" id="IPR005017">
    <property type="entry name" value="OMPP1/FadL/TodX"/>
</dbReference>
<keyword evidence="7" id="KW-0998">Cell outer membrane</keyword>
<name>A0AA37RV05_9GAMM</name>
<evidence type="ECO:0000256" key="4">
    <source>
        <dbReference type="ARBA" id="ARBA00022692"/>
    </source>
</evidence>
<accession>A0AA37RV05</accession>
<comment type="similarity">
    <text evidence="2">Belongs to the OmpP1/FadL family.</text>
</comment>
<reference evidence="9" key="2">
    <citation type="submission" date="2023-01" db="EMBL/GenBank/DDBJ databases">
        <title>Draft genome sequence of Paraferrimonas sedimenticola strain NBRC 101628.</title>
        <authorList>
            <person name="Sun Q."/>
            <person name="Mori K."/>
        </authorList>
    </citation>
    <scope>NUCLEOTIDE SEQUENCE</scope>
    <source>
        <strain evidence="9">NBRC 101628</strain>
    </source>
</reference>
<keyword evidence="5 8" id="KW-0732">Signal</keyword>
<dbReference type="Gene3D" id="2.40.160.60">
    <property type="entry name" value="Outer membrane protein transport protein (OMPP1/FadL/TodX)"/>
    <property type="match status" value="1"/>
</dbReference>
<dbReference type="Proteomes" id="UP001161422">
    <property type="component" value="Unassembled WGS sequence"/>
</dbReference>
<evidence type="ECO:0000256" key="8">
    <source>
        <dbReference type="SAM" id="SignalP"/>
    </source>
</evidence>
<keyword evidence="4" id="KW-0812">Transmembrane</keyword>
<evidence type="ECO:0000256" key="2">
    <source>
        <dbReference type="ARBA" id="ARBA00008163"/>
    </source>
</evidence>
<dbReference type="PANTHER" id="PTHR35093:SF1">
    <property type="entry name" value="OUTER MEMBRANE LONG-CHAIN FATTY ACID RECEPTOR FADL FAMILY"/>
    <property type="match status" value="1"/>
</dbReference>
<dbReference type="Pfam" id="PF03349">
    <property type="entry name" value="Toluene_X"/>
    <property type="match status" value="1"/>
</dbReference>
<gene>
    <name evidence="9" type="ORF">GCM10007895_06750</name>
</gene>
<comment type="subcellular location">
    <subcellularLocation>
        <location evidence="1">Cell outer membrane</location>
        <topology evidence="1">Multi-pass membrane protein</topology>
    </subcellularLocation>
</comment>
<dbReference type="GO" id="GO:0015483">
    <property type="term" value="F:long-chain fatty acid transporting porin activity"/>
    <property type="evidence" value="ECO:0007669"/>
    <property type="project" value="TreeGrafter"/>
</dbReference>
<organism evidence="9 10">
    <name type="scientific">Paraferrimonas sedimenticola</name>
    <dbReference type="NCBI Taxonomy" id="375674"/>
    <lineage>
        <taxon>Bacteria</taxon>
        <taxon>Pseudomonadati</taxon>
        <taxon>Pseudomonadota</taxon>
        <taxon>Gammaproteobacteria</taxon>
        <taxon>Alteromonadales</taxon>
        <taxon>Ferrimonadaceae</taxon>
        <taxon>Paraferrimonas</taxon>
    </lineage>
</organism>
<evidence type="ECO:0000256" key="6">
    <source>
        <dbReference type="ARBA" id="ARBA00023136"/>
    </source>
</evidence>
<reference evidence="9" key="1">
    <citation type="journal article" date="2014" name="Int. J. Syst. Evol. Microbiol.">
        <title>Complete genome sequence of Corynebacterium casei LMG S-19264T (=DSM 44701T), isolated from a smear-ripened cheese.</title>
        <authorList>
            <consortium name="US DOE Joint Genome Institute (JGI-PGF)"/>
            <person name="Walter F."/>
            <person name="Albersmeier A."/>
            <person name="Kalinowski J."/>
            <person name="Ruckert C."/>
        </authorList>
    </citation>
    <scope>NUCLEOTIDE SEQUENCE</scope>
    <source>
        <strain evidence="9">NBRC 101628</strain>
    </source>
</reference>
<dbReference type="RefSeq" id="WP_095506689.1">
    <property type="nucleotide sequence ID" value="NZ_BSNC01000002.1"/>
</dbReference>
<keyword evidence="6" id="KW-0472">Membrane</keyword>
<comment type="caution">
    <text evidence="9">The sequence shown here is derived from an EMBL/GenBank/DDBJ whole genome shotgun (WGS) entry which is preliminary data.</text>
</comment>
<keyword evidence="10" id="KW-1185">Reference proteome</keyword>
<feature type="chain" id="PRO_5041311766" evidence="8">
    <location>
        <begin position="23"/>
        <end position="419"/>
    </location>
</feature>
<dbReference type="SUPFAM" id="SSF56935">
    <property type="entry name" value="Porins"/>
    <property type="match status" value="1"/>
</dbReference>
<evidence type="ECO:0000256" key="7">
    <source>
        <dbReference type="ARBA" id="ARBA00023237"/>
    </source>
</evidence>
<sequence>MKQFARISTLAAAVMASTSVSAAGFQVTTHSAAGNGRANAGEAVIADNASVLARNPAAMTRFKEASFSGGLNVIDPRTQLTDIKSTGSLGSEANIPNQSGVTATTPVPNLYYIQPVNDRLAVGFAAFSNFGTTSEFSKAFNEADEGRAGMFGGKTRVMTANLNASVAYKLTDKFSLGMGVNAIYGEGEFTRQGNVDMIINVPTNLQFEGNGWSYNLDVGAMYEINEDHRFGLSYRSGTKFEAKGKGDFNSGGVVDESLSRLNLNLPAIAEFSGYHKLTGKFAVHYSLQWTGWSAFDKIDFIGTDPEFVYPKEYNWKDSYRAAIGATYDLNDSWTLRAGIARDDSPIPADKRVISIPDSNRIWYSAGATYHMSDKSSIDAGFTFIDGEKTPISESLGGTTMTAITQTDAVIIGVSYNRSF</sequence>
<feature type="signal peptide" evidence="8">
    <location>
        <begin position="1"/>
        <end position="22"/>
    </location>
</feature>
<protein>
    <submittedName>
        <fullName evidence="9">Long-chain fatty acid transporter</fullName>
    </submittedName>
</protein>
<evidence type="ECO:0000256" key="1">
    <source>
        <dbReference type="ARBA" id="ARBA00004571"/>
    </source>
</evidence>